<dbReference type="Pfam" id="PF13545">
    <property type="entry name" value="HTH_Crp_2"/>
    <property type="match status" value="1"/>
</dbReference>
<feature type="domain" description="HTH crp-type" evidence="4">
    <location>
        <begin position="135"/>
        <end position="204"/>
    </location>
</feature>
<protein>
    <submittedName>
        <fullName evidence="5">Global nitrogen transcriptional regulator</fullName>
    </submittedName>
</protein>
<keyword evidence="2" id="KW-0238">DNA-binding</keyword>
<dbReference type="SUPFAM" id="SSF51206">
    <property type="entry name" value="cAMP-binding domain-like"/>
    <property type="match status" value="1"/>
</dbReference>
<organism evidence="5">
    <name type="scientific">Plocamium cartilagineum</name>
    <name type="common">Red comb weed</name>
    <name type="synonym">Gelidium cartilagineum</name>
    <dbReference type="NCBI Taxonomy" id="31452"/>
    <lineage>
        <taxon>Eukaryota</taxon>
        <taxon>Rhodophyta</taxon>
        <taxon>Florideophyceae</taxon>
        <taxon>Rhodymeniophycidae</taxon>
        <taxon>Plocamiales</taxon>
        <taxon>Plocamiaceae</taxon>
        <taxon>Plocamium</taxon>
    </lineage>
</organism>
<dbReference type="Gene3D" id="2.60.120.10">
    <property type="entry name" value="Jelly Rolls"/>
    <property type="match status" value="1"/>
</dbReference>
<keyword evidence="3" id="KW-0804">Transcription</keyword>
<evidence type="ECO:0000259" key="4">
    <source>
        <dbReference type="PROSITE" id="PS51063"/>
    </source>
</evidence>
<dbReference type="GO" id="GO:0006355">
    <property type="term" value="P:regulation of DNA-templated transcription"/>
    <property type="evidence" value="ECO:0007669"/>
    <property type="project" value="InterPro"/>
</dbReference>
<dbReference type="AlphaFoldDB" id="A0A1C9CHW4"/>
<name>A0A1C9CHW4_PLOCA</name>
<evidence type="ECO:0000313" key="5">
    <source>
        <dbReference type="EMBL" id="AOM67983.1"/>
    </source>
</evidence>
<keyword evidence="1" id="KW-0805">Transcription regulation</keyword>
<dbReference type="GeneID" id="29074440"/>
<dbReference type="PROSITE" id="PS51063">
    <property type="entry name" value="HTH_CRP_2"/>
    <property type="match status" value="1"/>
</dbReference>
<evidence type="ECO:0000256" key="1">
    <source>
        <dbReference type="ARBA" id="ARBA00023015"/>
    </source>
</evidence>
<dbReference type="InterPro" id="IPR036390">
    <property type="entry name" value="WH_DNA-bd_sf"/>
</dbReference>
<gene>
    <name evidence="5" type="primary">ntcA</name>
    <name evidence="5" type="ORF">Plocam_147</name>
</gene>
<dbReference type="SUPFAM" id="SSF46785">
    <property type="entry name" value="Winged helix' DNA-binding domain"/>
    <property type="match status" value="1"/>
</dbReference>
<evidence type="ECO:0000256" key="3">
    <source>
        <dbReference type="ARBA" id="ARBA00023163"/>
    </source>
</evidence>
<proteinExistence type="predicted"/>
<sequence length="204" mass="24330">MKWINNLSALKIPFYIYKLNINDSIIYIRNKHNQNKLNIILHGIIYVIKKFTNKEILTLAILTSNHNININNISLKHENYYYEAIAIQDTYIICFKWTDFISKQNFLHNTFINVIKSYQNTLYRYETMNQILKHKYIKNRIIQLILFLCIEFGKINNQGIYIPFKISQITIATLVGSNRVTVNKTINQLCNEMLISYCYQKKFI</sequence>
<dbReference type="InterPro" id="IPR014710">
    <property type="entry name" value="RmlC-like_jellyroll"/>
</dbReference>
<dbReference type="GO" id="GO:0003677">
    <property type="term" value="F:DNA binding"/>
    <property type="evidence" value="ECO:0007669"/>
    <property type="project" value="UniProtKB-KW"/>
</dbReference>
<geneLocation type="plastid" evidence="5"/>
<evidence type="ECO:0000256" key="2">
    <source>
        <dbReference type="ARBA" id="ARBA00023125"/>
    </source>
</evidence>
<reference evidence="5" key="1">
    <citation type="journal article" date="2016" name="BMC Biol.">
        <title>Parallel evolution of highly conserved plastid genome architecture in red seaweeds and seed plants.</title>
        <authorList>
            <person name="Lee J."/>
            <person name="Cho C.H."/>
            <person name="Park S.I."/>
            <person name="Choi J.W."/>
            <person name="Song H.S."/>
            <person name="West J.A."/>
            <person name="Bhattacharya D."/>
            <person name="Yoon H.S."/>
        </authorList>
    </citation>
    <scope>NUCLEOTIDE SEQUENCE</scope>
</reference>
<accession>A0A1C9CHW4</accession>
<dbReference type="InterPro" id="IPR012318">
    <property type="entry name" value="HTH_CRP"/>
</dbReference>
<keyword evidence="5" id="KW-0934">Plastid</keyword>
<dbReference type="EMBL" id="KX284727">
    <property type="protein sequence ID" value="AOM67983.1"/>
    <property type="molecule type" value="Genomic_DNA"/>
</dbReference>
<dbReference type="RefSeq" id="YP_009298045.1">
    <property type="nucleotide sequence ID" value="NC_031179.1"/>
</dbReference>
<dbReference type="InterPro" id="IPR018490">
    <property type="entry name" value="cNMP-bd_dom_sf"/>
</dbReference>